<dbReference type="Proteomes" id="UP000308768">
    <property type="component" value="Unassembled WGS sequence"/>
</dbReference>
<comment type="subcellular location">
    <subcellularLocation>
        <location evidence="1">Mitochondrion</location>
    </subcellularLocation>
</comment>
<accession>A0A4U0WLC0</accession>
<dbReference type="GO" id="GO:0003735">
    <property type="term" value="F:structural constituent of ribosome"/>
    <property type="evidence" value="ECO:0007669"/>
    <property type="project" value="InterPro"/>
</dbReference>
<keyword evidence="10" id="KW-1185">Reference proteome</keyword>
<keyword evidence="4" id="KW-0689">Ribosomal protein</keyword>
<evidence type="ECO:0000256" key="7">
    <source>
        <dbReference type="ARBA" id="ARBA00035190"/>
    </source>
</evidence>
<dbReference type="InterPro" id="IPR021757">
    <property type="entry name" value="Ribosomal_mL46_N"/>
</dbReference>
<dbReference type="GO" id="GO:0005762">
    <property type="term" value="C:mitochondrial large ribosomal subunit"/>
    <property type="evidence" value="ECO:0007669"/>
    <property type="project" value="TreeGrafter"/>
</dbReference>
<comment type="similarity">
    <text evidence="2">Belongs to the mitochondrion-specific ribosomal protein mL46 family.</text>
</comment>
<sequence>MVCAKCQKLLKKTELATPNVKKKNEMYFGSPAGSAKSASKGSATLGNTGVGKSKLLSKSAKNPYAAYSSTCGGCTTKVDSGKKFCQRCAFKQNACAMCGGPAKELICKSCREHLSRRKYSAAAAAVAETPEPVSSIPPSTQASGPKQAYQLRAGVVLSRPPQLTRDLTPFEKAFFLYQRRLNERLALPFTRYFYFKKDTPADLEWKRKMKTRMTPARDIGVYNAYGKEGWNDEVLVGAKESETEEQIEALLKDVEAVSVGGAEGEAAKQESAIDRPMPRTTEADNLGDHKSLDRLLQRTLYLLVKNKEGRWTFPHDRIAGRENLHQTAERIIVQAGGVNMNTWVVGNAPIGHYNYDFQKTIVDLEKGVEELGERVFFMKARIMAGQANLETNKFGDIDFKWLAKEEVEESVTPRYWSAVRNMLAER</sequence>
<keyword evidence="3" id="KW-0809">Transit peptide</keyword>
<evidence type="ECO:0000256" key="3">
    <source>
        <dbReference type="ARBA" id="ARBA00022946"/>
    </source>
</evidence>
<keyword evidence="5" id="KW-0496">Mitochondrion</keyword>
<gene>
    <name evidence="9" type="ORF">B0A49_10308</name>
</gene>
<evidence type="ECO:0000313" key="9">
    <source>
        <dbReference type="EMBL" id="TKA63934.1"/>
    </source>
</evidence>
<evidence type="ECO:0000259" key="8">
    <source>
        <dbReference type="Pfam" id="PF11788"/>
    </source>
</evidence>
<name>A0A4U0WLC0_9PEZI</name>
<dbReference type="Pfam" id="PF10235">
    <property type="entry name" value="Cript"/>
    <property type="match status" value="1"/>
</dbReference>
<protein>
    <recommendedName>
        <fullName evidence="7">Large ribosomal subunit protein mL46</fullName>
    </recommendedName>
</protein>
<dbReference type="Gene3D" id="3.90.79.10">
    <property type="entry name" value="Nucleoside Triphosphate Pyrophosphohydrolase"/>
    <property type="match status" value="1"/>
</dbReference>
<dbReference type="EMBL" id="NAJN01001333">
    <property type="protein sequence ID" value="TKA63934.1"/>
    <property type="molecule type" value="Genomic_DNA"/>
</dbReference>
<evidence type="ECO:0000256" key="6">
    <source>
        <dbReference type="ARBA" id="ARBA00023274"/>
    </source>
</evidence>
<dbReference type="OrthoDB" id="414075at2759"/>
<dbReference type="PANTHER" id="PTHR13124:SF12">
    <property type="entry name" value="LARGE RIBOSOMAL SUBUNIT PROTEIN ML46"/>
    <property type="match status" value="1"/>
</dbReference>
<proteinExistence type="inferred from homology"/>
<evidence type="ECO:0000313" key="10">
    <source>
        <dbReference type="Proteomes" id="UP000308768"/>
    </source>
</evidence>
<feature type="domain" description="Large ribosomal subunit protein mL46 N-terminal" evidence="8">
    <location>
        <begin position="149"/>
        <end position="284"/>
    </location>
</feature>
<dbReference type="FunFam" id="3.90.79.10:FF:000018">
    <property type="entry name" value="39S ribosomal protein L46, mitochondrial"/>
    <property type="match status" value="1"/>
</dbReference>
<dbReference type="PANTHER" id="PTHR13124">
    <property type="entry name" value="39S RIBOSOMAL PROTEIN L46, MITOCHONDRIAL PRECURSOR-RELATED"/>
    <property type="match status" value="1"/>
</dbReference>
<reference evidence="9 10" key="1">
    <citation type="submission" date="2017-03" db="EMBL/GenBank/DDBJ databases">
        <title>Genomes of endolithic fungi from Antarctica.</title>
        <authorList>
            <person name="Coleine C."/>
            <person name="Masonjones S."/>
            <person name="Stajich J.E."/>
        </authorList>
    </citation>
    <scope>NUCLEOTIDE SEQUENCE [LARGE SCALE GENOMIC DNA]</scope>
    <source>
        <strain evidence="9 10">CCFEE 5187</strain>
    </source>
</reference>
<organism evidence="9 10">
    <name type="scientific">Cryomyces minteri</name>
    <dbReference type="NCBI Taxonomy" id="331657"/>
    <lineage>
        <taxon>Eukaryota</taxon>
        <taxon>Fungi</taxon>
        <taxon>Dikarya</taxon>
        <taxon>Ascomycota</taxon>
        <taxon>Pezizomycotina</taxon>
        <taxon>Dothideomycetes</taxon>
        <taxon>Dothideomycetes incertae sedis</taxon>
        <taxon>Cryomyces</taxon>
    </lineage>
</organism>
<dbReference type="InterPro" id="IPR040008">
    <property type="entry name" value="Ribosomal_mL46"/>
</dbReference>
<keyword evidence="6" id="KW-0687">Ribonucleoprotein</keyword>
<dbReference type="InterPro" id="IPR019367">
    <property type="entry name" value="PDZ-binding_CRIPT"/>
</dbReference>
<evidence type="ECO:0000256" key="2">
    <source>
        <dbReference type="ARBA" id="ARBA00009070"/>
    </source>
</evidence>
<dbReference type="Pfam" id="PF11788">
    <property type="entry name" value="MRP-L46"/>
    <property type="match status" value="1"/>
</dbReference>
<dbReference type="GO" id="GO:0005743">
    <property type="term" value="C:mitochondrial inner membrane"/>
    <property type="evidence" value="ECO:0007669"/>
    <property type="project" value="UniProtKB-ARBA"/>
</dbReference>
<comment type="caution">
    <text evidence="9">The sequence shown here is derived from an EMBL/GenBank/DDBJ whole genome shotgun (WGS) entry which is preliminary data.</text>
</comment>
<evidence type="ECO:0000256" key="5">
    <source>
        <dbReference type="ARBA" id="ARBA00023128"/>
    </source>
</evidence>
<dbReference type="CDD" id="cd04661">
    <property type="entry name" value="NUDIX_MRP_L46"/>
    <property type="match status" value="1"/>
</dbReference>
<dbReference type="STRING" id="331657.A0A4U0WLC0"/>
<dbReference type="AlphaFoldDB" id="A0A4U0WLC0"/>
<evidence type="ECO:0000256" key="4">
    <source>
        <dbReference type="ARBA" id="ARBA00022980"/>
    </source>
</evidence>
<evidence type="ECO:0000256" key="1">
    <source>
        <dbReference type="ARBA" id="ARBA00004173"/>
    </source>
</evidence>
<dbReference type="InterPro" id="IPR033650">
    <property type="entry name" value="Ribosomal_mL46_NUDIX"/>
</dbReference>